<name>A0A1B9GLU6_9TREE</name>
<feature type="signal peptide" evidence="2">
    <location>
        <begin position="1"/>
        <end position="22"/>
    </location>
</feature>
<protein>
    <recommendedName>
        <fullName evidence="5">Barwin domain-containing protein</fullName>
    </recommendedName>
</protein>
<keyword evidence="2" id="KW-0732">Signal</keyword>
<accession>A0A1B9GLU6</accession>
<dbReference type="Proteomes" id="UP000092666">
    <property type="component" value="Unassembled WGS sequence"/>
</dbReference>
<proteinExistence type="predicted"/>
<dbReference type="EMBL" id="KI669511">
    <property type="protein sequence ID" value="OCF31978.1"/>
    <property type="molecule type" value="Genomic_DNA"/>
</dbReference>
<sequence length="427" mass="41882">MFDCTTFVLLASLASNVPSVMATDASVYIDFTGSCGNTMQDVAGAGVGPTWSDNLHSQPPKCDGQRGWDYTKLATNQIVAVDLSLFSGDFSDVCGKEIKITKEDGSLFQFSEGPLYAWEGCGDCRGGDRVDLAAKAFVELNGGACGPNNPQILKWEFGDYIVDPSVGLGPGVGDGSTGGTNTTTTATAAPTATASSAPIAPPPPATSFGVSLSPSGSSAAVPVPPGSSTPDSTVSSASAATGGSVISSSGVPSVPNAVPAAATSISAAVVDPNAATGASSAVISAPGAPSTTAFGSDPNVVSSVPPISPSAAVGASSVVALPAVPADPATNSSPAVPPADPSAPSNPAVPPADSSPAIPHAVPSAPSAPAVPPAATTAPVPPTATSAGRLGGWGNWARDVRELAGARRGRGGTPDARRRRLGDSERV</sequence>
<feature type="chain" id="PRO_5008627135" description="Barwin domain-containing protein" evidence="2">
    <location>
        <begin position="23"/>
        <end position="427"/>
    </location>
</feature>
<evidence type="ECO:0000256" key="2">
    <source>
        <dbReference type="SAM" id="SignalP"/>
    </source>
</evidence>
<dbReference type="OrthoDB" id="2564987at2759"/>
<feature type="region of interest" description="Disordered" evidence="1">
    <location>
        <begin position="171"/>
        <end position="252"/>
    </location>
</feature>
<feature type="compositionally biased region" description="Low complexity" evidence="1">
    <location>
        <begin position="179"/>
        <end position="198"/>
    </location>
</feature>
<evidence type="ECO:0008006" key="5">
    <source>
        <dbReference type="Google" id="ProtNLM"/>
    </source>
</evidence>
<dbReference type="AlphaFoldDB" id="A0A1B9GLU6"/>
<evidence type="ECO:0000313" key="3">
    <source>
        <dbReference type="EMBL" id="OCF31978.1"/>
    </source>
</evidence>
<reference evidence="3 4" key="1">
    <citation type="submission" date="2013-07" db="EMBL/GenBank/DDBJ databases">
        <title>The Genome Sequence of Cryptococcus heveanensis BCC8398.</title>
        <authorList>
            <consortium name="The Broad Institute Genome Sequencing Platform"/>
            <person name="Cuomo C."/>
            <person name="Litvintseva A."/>
            <person name="Chen Y."/>
            <person name="Heitman J."/>
            <person name="Sun S."/>
            <person name="Springer D."/>
            <person name="Dromer F."/>
            <person name="Young S.K."/>
            <person name="Zeng Q."/>
            <person name="Gargeya S."/>
            <person name="Fitzgerald M."/>
            <person name="Abouelleil A."/>
            <person name="Alvarado L."/>
            <person name="Berlin A.M."/>
            <person name="Chapman S.B."/>
            <person name="Dewar J."/>
            <person name="Goldberg J."/>
            <person name="Griggs A."/>
            <person name="Gujja S."/>
            <person name="Hansen M."/>
            <person name="Howarth C."/>
            <person name="Imamovic A."/>
            <person name="Larimer J."/>
            <person name="McCowan C."/>
            <person name="Murphy C."/>
            <person name="Pearson M."/>
            <person name="Priest M."/>
            <person name="Roberts A."/>
            <person name="Saif S."/>
            <person name="Shea T."/>
            <person name="Sykes S."/>
            <person name="Wortman J."/>
            <person name="Nusbaum C."/>
            <person name="Birren B."/>
        </authorList>
    </citation>
    <scope>NUCLEOTIDE SEQUENCE [LARGE SCALE GENOMIC DNA]</scope>
    <source>
        <strain evidence="3 4">BCC8398</strain>
    </source>
</reference>
<dbReference type="STRING" id="1296120.A0A1B9GLU6"/>
<feature type="compositionally biased region" description="Low complexity" evidence="1">
    <location>
        <begin position="206"/>
        <end position="221"/>
    </location>
</feature>
<organism evidence="3 4">
    <name type="scientific">Kwoniella heveanensis BCC8398</name>
    <dbReference type="NCBI Taxonomy" id="1296120"/>
    <lineage>
        <taxon>Eukaryota</taxon>
        <taxon>Fungi</taxon>
        <taxon>Dikarya</taxon>
        <taxon>Basidiomycota</taxon>
        <taxon>Agaricomycotina</taxon>
        <taxon>Tremellomycetes</taxon>
        <taxon>Tremellales</taxon>
        <taxon>Cryptococcaceae</taxon>
        <taxon>Kwoniella</taxon>
    </lineage>
</organism>
<evidence type="ECO:0000313" key="4">
    <source>
        <dbReference type="Proteomes" id="UP000092666"/>
    </source>
</evidence>
<feature type="region of interest" description="Disordered" evidence="1">
    <location>
        <begin position="328"/>
        <end position="427"/>
    </location>
</feature>
<feature type="compositionally biased region" description="Low complexity" evidence="1">
    <location>
        <begin position="228"/>
        <end position="252"/>
    </location>
</feature>
<keyword evidence="4" id="KW-1185">Reference proteome</keyword>
<evidence type="ECO:0000256" key="1">
    <source>
        <dbReference type="SAM" id="MobiDB-lite"/>
    </source>
</evidence>
<reference evidence="4" key="2">
    <citation type="submission" date="2013-12" db="EMBL/GenBank/DDBJ databases">
        <title>Evolution of pathogenesis and genome organization in the Tremellales.</title>
        <authorList>
            <person name="Cuomo C."/>
            <person name="Litvintseva A."/>
            <person name="Heitman J."/>
            <person name="Chen Y."/>
            <person name="Sun S."/>
            <person name="Springer D."/>
            <person name="Dromer F."/>
            <person name="Young S."/>
            <person name="Zeng Q."/>
            <person name="Chapman S."/>
            <person name="Gujja S."/>
            <person name="Saif S."/>
            <person name="Birren B."/>
        </authorList>
    </citation>
    <scope>NUCLEOTIDE SEQUENCE [LARGE SCALE GENOMIC DNA]</scope>
    <source>
        <strain evidence="4">BCC8398</strain>
    </source>
</reference>
<gene>
    <name evidence="3" type="ORF">I316_06364</name>
</gene>
<feature type="compositionally biased region" description="Low complexity" evidence="1">
    <location>
        <begin position="342"/>
        <end position="387"/>
    </location>
</feature>